<evidence type="ECO:0000256" key="17">
    <source>
        <dbReference type="SAM" id="SignalP"/>
    </source>
</evidence>
<feature type="binding site" evidence="15">
    <location>
        <position position="594"/>
    </location>
    <ligand>
        <name>Ca(2+)</name>
        <dbReference type="ChEBI" id="CHEBI:29108"/>
    </ligand>
</feature>
<dbReference type="SUPFAM" id="SSF54897">
    <property type="entry name" value="Protease propeptides/inhibitors"/>
    <property type="match status" value="1"/>
</dbReference>
<feature type="compositionally biased region" description="Low complexity" evidence="16">
    <location>
        <begin position="204"/>
        <end position="247"/>
    </location>
</feature>
<keyword evidence="14" id="KW-0325">Glycoprotein</keyword>
<dbReference type="InterPro" id="IPR000209">
    <property type="entry name" value="Peptidase_S8/S53_dom"/>
</dbReference>
<dbReference type="GO" id="GO:0046872">
    <property type="term" value="F:metal ion binding"/>
    <property type="evidence" value="ECO:0007669"/>
    <property type="project" value="UniProtKB-UniRule"/>
</dbReference>
<feature type="binding site" evidence="15">
    <location>
        <position position="592"/>
    </location>
    <ligand>
        <name>Ca(2+)</name>
        <dbReference type="ChEBI" id="CHEBI:29108"/>
    </ligand>
</feature>
<keyword evidence="11 15" id="KW-0106">Calcium</keyword>
<dbReference type="GO" id="GO:0008240">
    <property type="term" value="F:tripeptidyl-peptidase activity"/>
    <property type="evidence" value="ECO:0007669"/>
    <property type="project" value="UniProtKB-EC"/>
</dbReference>
<evidence type="ECO:0000256" key="7">
    <source>
        <dbReference type="ARBA" id="ARBA00022723"/>
    </source>
</evidence>
<dbReference type="Pfam" id="PF09286">
    <property type="entry name" value="Pro-kuma_activ"/>
    <property type="match status" value="1"/>
</dbReference>
<dbReference type="InterPro" id="IPR030400">
    <property type="entry name" value="Sedolisin_dom"/>
</dbReference>
<name>A0A371D653_9APHY</name>
<dbReference type="OrthoDB" id="409122at2759"/>
<evidence type="ECO:0000256" key="5">
    <source>
        <dbReference type="ARBA" id="ARBA00022525"/>
    </source>
</evidence>
<evidence type="ECO:0000256" key="16">
    <source>
        <dbReference type="SAM" id="MobiDB-lite"/>
    </source>
</evidence>
<dbReference type="FunFam" id="3.40.50.200:FF:000015">
    <property type="entry name" value="Tripeptidyl peptidase A"/>
    <property type="match status" value="1"/>
</dbReference>
<dbReference type="Pfam" id="PF00082">
    <property type="entry name" value="Peptidase_S8"/>
    <property type="match status" value="1"/>
</dbReference>
<dbReference type="CDD" id="cd04056">
    <property type="entry name" value="Peptidases_S53"/>
    <property type="match status" value="1"/>
</dbReference>
<dbReference type="GO" id="GO:0005576">
    <property type="term" value="C:extracellular region"/>
    <property type="evidence" value="ECO:0007669"/>
    <property type="project" value="UniProtKB-SubCell"/>
</dbReference>
<evidence type="ECO:0000256" key="4">
    <source>
        <dbReference type="ARBA" id="ARBA00012462"/>
    </source>
</evidence>
<dbReference type="InterPro" id="IPR015366">
    <property type="entry name" value="S53_propep"/>
</dbReference>
<reference evidence="19 20" key="1">
    <citation type="journal article" date="2018" name="Biotechnol. Biofuels">
        <title>Integrative visual omics of the white-rot fungus Polyporus brumalis exposes the biotechnological potential of its oxidative enzymes for delignifying raw plant biomass.</title>
        <authorList>
            <person name="Miyauchi S."/>
            <person name="Rancon A."/>
            <person name="Drula E."/>
            <person name="Hage H."/>
            <person name="Chaduli D."/>
            <person name="Favel A."/>
            <person name="Grisel S."/>
            <person name="Henrissat B."/>
            <person name="Herpoel-Gimbert I."/>
            <person name="Ruiz-Duenas F.J."/>
            <person name="Chevret D."/>
            <person name="Hainaut M."/>
            <person name="Lin J."/>
            <person name="Wang M."/>
            <person name="Pangilinan J."/>
            <person name="Lipzen A."/>
            <person name="Lesage-Meessen L."/>
            <person name="Navarro D."/>
            <person name="Riley R."/>
            <person name="Grigoriev I.V."/>
            <person name="Zhou S."/>
            <person name="Raouche S."/>
            <person name="Rosso M.N."/>
        </authorList>
    </citation>
    <scope>NUCLEOTIDE SEQUENCE [LARGE SCALE GENOMIC DNA]</scope>
    <source>
        <strain evidence="19 20">BRFM 1820</strain>
    </source>
</reference>
<feature type="region of interest" description="Disordered" evidence="16">
    <location>
        <begin position="189"/>
        <end position="250"/>
    </location>
</feature>
<evidence type="ECO:0000256" key="15">
    <source>
        <dbReference type="PROSITE-ProRule" id="PRU01032"/>
    </source>
</evidence>
<evidence type="ECO:0000256" key="1">
    <source>
        <dbReference type="ARBA" id="ARBA00001910"/>
    </source>
</evidence>
<dbReference type="SMART" id="SM00944">
    <property type="entry name" value="Pro-kuma_activ"/>
    <property type="match status" value="1"/>
</dbReference>
<comment type="subcellular location">
    <subcellularLocation>
        <location evidence="3">Secreted</location>
        <location evidence="3">Extracellular space</location>
    </subcellularLocation>
</comment>
<evidence type="ECO:0000259" key="18">
    <source>
        <dbReference type="PROSITE" id="PS51695"/>
    </source>
</evidence>
<dbReference type="PANTHER" id="PTHR14218">
    <property type="entry name" value="PROTEASE S8 TRIPEPTIDYL PEPTIDASE I CLN2"/>
    <property type="match status" value="1"/>
</dbReference>
<dbReference type="GO" id="GO:0006508">
    <property type="term" value="P:proteolysis"/>
    <property type="evidence" value="ECO:0007669"/>
    <property type="project" value="UniProtKB-KW"/>
</dbReference>
<accession>A0A371D653</accession>
<keyword evidence="8 17" id="KW-0732">Signal</keyword>
<comment type="catalytic activity">
    <reaction evidence="1">
        <text>Release of an N-terminal tripeptide from a polypeptide.</text>
        <dbReference type="EC" id="3.4.14.10"/>
    </reaction>
</comment>
<protein>
    <recommendedName>
        <fullName evidence="4">tripeptidyl-peptidase II</fullName>
        <ecNumber evidence="4">3.4.14.10</ecNumber>
    </recommendedName>
</protein>
<dbReference type="CDD" id="cd11377">
    <property type="entry name" value="Pro-peptidase_S53"/>
    <property type="match status" value="1"/>
</dbReference>
<evidence type="ECO:0000256" key="8">
    <source>
        <dbReference type="ARBA" id="ARBA00022729"/>
    </source>
</evidence>
<keyword evidence="12" id="KW-0843">Virulence</keyword>
<feature type="active site" description="Charge relay system" evidence="15">
    <location>
        <position position="531"/>
    </location>
</feature>
<dbReference type="SUPFAM" id="SSF52743">
    <property type="entry name" value="Subtilisin-like"/>
    <property type="match status" value="1"/>
</dbReference>
<feature type="binding site" evidence="15">
    <location>
        <position position="574"/>
    </location>
    <ligand>
        <name>Ca(2+)</name>
        <dbReference type="ChEBI" id="CHEBI:29108"/>
    </ligand>
</feature>
<dbReference type="AlphaFoldDB" id="A0A371D653"/>
<gene>
    <name evidence="19" type="ORF">OH76DRAFT_688338</name>
</gene>
<evidence type="ECO:0000256" key="14">
    <source>
        <dbReference type="ARBA" id="ARBA00023180"/>
    </source>
</evidence>
<keyword evidence="5" id="KW-0964">Secreted</keyword>
<evidence type="ECO:0000256" key="12">
    <source>
        <dbReference type="ARBA" id="ARBA00023026"/>
    </source>
</evidence>
<dbReference type="EC" id="3.4.14.10" evidence="4"/>
<dbReference type="GO" id="GO:0004252">
    <property type="term" value="F:serine-type endopeptidase activity"/>
    <property type="evidence" value="ECO:0007669"/>
    <property type="project" value="UniProtKB-UniRule"/>
</dbReference>
<feature type="signal peptide" evidence="17">
    <location>
        <begin position="1"/>
        <end position="17"/>
    </location>
</feature>
<evidence type="ECO:0000256" key="6">
    <source>
        <dbReference type="ARBA" id="ARBA00022670"/>
    </source>
</evidence>
<evidence type="ECO:0000256" key="9">
    <source>
        <dbReference type="ARBA" id="ARBA00022801"/>
    </source>
</evidence>
<evidence type="ECO:0000256" key="2">
    <source>
        <dbReference type="ARBA" id="ARBA00002451"/>
    </source>
</evidence>
<dbReference type="PANTHER" id="PTHR14218:SF15">
    <property type="entry name" value="TRIPEPTIDYL-PEPTIDASE 1"/>
    <property type="match status" value="1"/>
</dbReference>
<proteinExistence type="predicted"/>
<keyword evidence="7 15" id="KW-0479">Metal-binding</keyword>
<feature type="domain" description="Peptidase S53" evidence="18">
    <location>
        <begin position="254"/>
        <end position="614"/>
    </location>
</feature>
<comment type="cofactor">
    <cofactor evidence="15">
        <name>Ca(2+)</name>
        <dbReference type="ChEBI" id="CHEBI:29108"/>
    </cofactor>
    <text evidence="15">Binds 1 Ca(2+) ion per subunit.</text>
</comment>
<dbReference type="Proteomes" id="UP000256964">
    <property type="component" value="Unassembled WGS sequence"/>
</dbReference>
<dbReference type="Gene3D" id="3.40.50.200">
    <property type="entry name" value="Peptidase S8/S53 domain"/>
    <property type="match status" value="1"/>
</dbReference>
<dbReference type="PROSITE" id="PS51695">
    <property type="entry name" value="SEDOLISIN"/>
    <property type="match status" value="1"/>
</dbReference>
<evidence type="ECO:0000256" key="3">
    <source>
        <dbReference type="ARBA" id="ARBA00004239"/>
    </source>
</evidence>
<sequence length="615" mass="64033">MVAAGLLLFGLFSLSLGRPTAHDPLHVHERRTDVPNGFKYVGKADPGAVLDLRIALVQGNPSGLAAALYDVSNPGSANYRKHLSKAEVNALVAPKPESVQAVKGWLAKNNISAETVSPSGDWLSIQVPVAEANDLLDTQFNEYTHEKTGLNALRTMSYSVPASVKGHLDFIHPVTSFADLRPVPAALQVLPRNQTRTKGRGGRTRSSTIPAQTAAASAKAVKSPSTSASKSTSKTTSSQAQAEAATPDASCKTTITPECLQAIYNIPSAPASNNQSNLFVASFIGESADPADLQQFLGQFRSNIKQNAKKSADSLFAVQSVDGGTNNLVGATTEATLDIQYTVGLATDVDTTFVSVGRNNSDGIAGFLDVINALIAQDEVPFVLTTSFGFNEKDIPLGLANNMCNAYAQLGARGTTVLFGSGDGGVSGLQDSDCTTFQPTFPSTCPFVTSVGGTKSFGPEVAASFSSGGFSNIFSRPSYQDDAVEAYLKKLGNTNAGLFNTSGRAFPDIAAQAQNFQIVRGGQVVSVSGTSAASPTVGGLVALLNDAIFNDGGSALGFLNPLLYKLESGVLNDITQGSNPGCGTDGFTAAEGWDPITGLGTPDFVKLLDVVRKET</sequence>
<keyword evidence="9 15" id="KW-0378">Hydrolase</keyword>
<keyword evidence="10 15" id="KW-0720">Serine protease</keyword>
<organism evidence="19 20">
    <name type="scientific">Lentinus brumalis</name>
    <dbReference type="NCBI Taxonomy" id="2498619"/>
    <lineage>
        <taxon>Eukaryota</taxon>
        <taxon>Fungi</taxon>
        <taxon>Dikarya</taxon>
        <taxon>Basidiomycota</taxon>
        <taxon>Agaricomycotina</taxon>
        <taxon>Agaricomycetes</taxon>
        <taxon>Polyporales</taxon>
        <taxon>Polyporaceae</taxon>
        <taxon>Lentinus</taxon>
    </lineage>
</organism>
<evidence type="ECO:0000313" key="20">
    <source>
        <dbReference type="Proteomes" id="UP000256964"/>
    </source>
</evidence>
<keyword evidence="13" id="KW-0865">Zymogen</keyword>
<dbReference type="InterPro" id="IPR036852">
    <property type="entry name" value="Peptidase_S8/S53_dom_sf"/>
</dbReference>
<evidence type="ECO:0000313" key="19">
    <source>
        <dbReference type="EMBL" id="RDX47972.1"/>
    </source>
</evidence>
<feature type="chain" id="PRO_5016745228" description="tripeptidyl-peptidase II" evidence="17">
    <location>
        <begin position="18"/>
        <end position="615"/>
    </location>
</feature>
<evidence type="ECO:0000256" key="13">
    <source>
        <dbReference type="ARBA" id="ARBA00023145"/>
    </source>
</evidence>
<evidence type="ECO:0000256" key="11">
    <source>
        <dbReference type="ARBA" id="ARBA00022837"/>
    </source>
</evidence>
<evidence type="ECO:0000256" key="10">
    <source>
        <dbReference type="ARBA" id="ARBA00022825"/>
    </source>
</evidence>
<dbReference type="STRING" id="139420.A0A371D653"/>
<dbReference type="EMBL" id="KZ857414">
    <property type="protein sequence ID" value="RDX47972.1"/>
    <property type="molecule type" value="Genomic_DNA"/>
</dbReference>
<keyword evidence="20" id="KW-1185">Reference proteome</keyword>
<dbReference type="InterPro" id="IPR050819">
    <property type="entry name" value="Tripeptidyl-peptidase_I"/>
</dbReference>
<comment type="function">
    <text evidence="2">Secreted tripeptidyl-peptidase which degrades proteins at acidic pHs and is involved in virulence.</text>
</comment>
<keyword evidence="6 15" id="KW-0645">Protease</keyword>
<feature type="active site" description="Charge relay system" evidence="15">
    <location>
        <position position="338"/>
    </location>
</feature>
<feature type="binding site" evidence="15">
    <location>
        <position position="573"/>
    </location>
    <ligand>
        <name>Ca(2+)</name>
        <dbReference type="ChEBI" id="CHEBI:29108"/>
    </ligand>
</feature>
<feature type="active site" description="Charge relay system" evidence="15">
    <location>
        <position position="334"/>
    </location>
</feature>